<organism evidence="6 7">
    <name type="scientific">Corynebacterium pollutisoli</name>
    <dbReference type="NCBI Taxonomy" id="1610489"/>
    <lineage>
        <taxon>Bacteria</taxon>
        <taxon>Bacillati</taxon>
        <taxon>Actinomycetota</taxon>
        <taxon>Actinomycetes</taxon>
        <taxon>Mycobacteriales</taxon>
        <taxon>Corynebacteriaceae</taxon>
        <taxon>Corynebacterium</taxon>
    </lineage>
</organism>
<dbReference type="InterPro" id="IPR036922">
    <property type="entry name" value="Rieske_2Fe-2S_sf"/>
</dbReference>
<dbReference type="Gene3D" id="2.102.10.10">
    <property type="entry name" value="Rieske [2Fe-2S] iron-sulphur domain"/>
    <property type="match status" value="1"/>
</dbReference>
<dbReference type="SUPFAM" id="SSF50022">
    <property type="entry name" value="ISP domain"/>
    <property type="match status" value="1"/>
</dbReference>
<protein>
    <submittedName>
        <fullName evidence="6">Ferredoxin subunit of nitrite reductase or a ring-hydroxylating dioxygenase</fullName>
    </submittedName>
</protein>
<dbReference type="STRING" id="1610489.SAMN06295981_0961"/>
<sequence>MQELAYVDDIAPGSTRPLDDGLLLVRDLAGDFHLIEDRCPHVGWSLATGTLHEDAVIECPLHHGLWCLRTGDPQRYPARVPMTVHPVTVRDGRVYRLPAAE</sequence>
<dbReference type="EMBL" id="FXAR01000002">
    <property type="protein sequence ID" value="SMG18504.1"/>
    <property type="molecule type" value="Genomic_DNA"/>
</dbReference>
<accession>A0A1X7IUE1</accession>
<dbReference type="InterPro" id="IPR017941">
    <property type="entry name" value="Rieske_2Fe-2S"/>
</dbReference>
<dbReference type="GO" id="GO:0016705">
    <property type="term" value="F:oxidoreductase activity, acting on paired donors, with incorporation or reduction of molecular oxygen"/>
    <property type="evidence" value="ECO:0007669"/>
    <property type="project" value="UniProtKB-ARBA"/>
</dbReference>
<keyword evidence="6" id="KW-0223">Dioxygenase</keyword>
<evidence type="ECO:0000256" key="4">
    <source>
        <dbReference type="ARBA" id="ARBA00023014"/>
    </source>
</evidence>
<dbReference type="GO" id="GO:0046872">
    <property type="term" value="F:metal ion binding"/>
    <property type="evidence" value="ECO:0007669"/>
    <property type="project" value="UniProtKB-KW"/>
</dbReference>
<gene>
    <name evidence="6" type="ORF">SAMN06295981_0961</name>
</gene>
<dbReference type="OrthoDB" id="147178at2"/>
<dbReference type="AlphaFoldDB" id="A0A1X7IUE1"/>
<feature type="domain" description="Rieske" evidence="5">
    <location>
        <begin position="2"/>
        <end position="96"/>
    </location>
</feature>
<dbReference type="Proteomes" id="UP000193309">
    <property type="component" value="Unassembled WGS sequence"/>
</dbReference>
<dbReference type="GO" id="GO:0051537">
    <property type="term" value="F:2 iron, 2 sulfur cluster binding"/>
    <property type="evidence" value="ECO:0007669"/>
    <property type="project" value="UniProtKB-KW"/>
</dbReference>
<name>A0A1X7IUE1_9CORY</name>
<evidence type="ECO:0000313" key="7">
    <source>
        <dbReference type="Proteomes" id="UP000193309"/>
    </source>
</evidence>
<proteinExistence type="predicted"/>
<keyword evidence="6" id="KW-0560">Oxidoreductase</keyword>
<reference evidence="7" key="1">
    <citation type="submission" date="2017-04" db="EMBL/GenBank/DDBJ databases">
        <authorList>
            <person name="Varghese N."/>
            <person name="Submissions S."/>
        </authorList>
    </citation>
    <scope>NUCLEOTIDE SEQUENCE [LARGE SCALE GENOMIC DNA]</scope>
    <source>
        <strain evidence="7">VDS</strain>
    </source>
</reference>
<keyword evidence="1" id="KW-0001">2Fe-2S</keyword>
<dbReference type="Pfam" id="PF00355">
    <property type="entry name" value="Rieske"/>
    <property type="match status" value="1"/>
</dbReference>
<keyword evidence="4" id="KW-0411">Iron-sulfur</keyword>
<dbReference type="GO" id="GO:0004497">
    <property type="term" value="F:monooxygenase activity"/>
    <property type="evidence" value="ECO:0007669"/>
    <property type="project" value="UniProtKB-ARBA"/>
</dbReference>
<keyword evidence="7" id="KW-1185">Reference proteome</keyword>
<keyword evidence="2" id="KW-0479">Metal-binding</keyword>
<evidence type="ECO:0000313" key="6">
    <source>
        <dbReference type="EMBL" id="SMG18504.1"/>
    </source>
</evidence>
<evidence type="ECO:0000256" key="3">
    <source>
        <dbReference type="ARBA" id="ARBA00023004"/>
    </source>
</evidence>
<evidence type="ECO:0000259" key="5">
    <source>
        <dbReference type="PROSITE" id="PS51296"/>
    </source>
</evidence>
<evidence type="ECO:0000256" key="2">
    <source>
        <dbReference type="ARBA" id="ARBA00022723"/>
    </source>
</evidence>
<dbReference type="GO" id="GO:0051213">
    <property type="term" value="F:dioxygenase activity"/>
    <property type="evidence" value="ECO:0007669"/>
    <property type="project" value="UniProtKB-KW"/>
</dbReference>
<dbReference type="PROSITE" id="PS51296">
    <property type="entry name" value="RIESKE"/>
    <property type="match status" value="1"/>
</dbReference>
<keyword evidence="3" id="KW-0408">Iron</keyword>
<evidence type="ECO:0000256" key="1">
    <source>
        <dbReference type="ARBA" id="ARBA00022714"/>
    </source>
</evidence>